<dbReference type="RefSeq" id="WP_092320273.1">
    <property type="nucleotide sequence ID" value="NZ_FNTJ01000002.1"/>
</dbReference>
<reference evidence="2" key="1">
    <citation type="submission" date="2016-10" db="EMBL/GenBank/DDBJ databases">
        <authorList>
            <person name="Varghese N."/>
            <person name="Submissions S."/>
        </authorList>
    </citation>
    <scope>NUCLEOTIDE SEQUENCE [LARGE SCALE GENOMIC DNA]</scope>
    <source>
        <strain evidence="2">DSM 9751</strain>
    </source>
</reference>
<sequence>MKLFLQGDRGKALCEHCQQIVGITYLRRDVPFSDGNGLARDILVGVCDQCATTVAIPPQSTPAIKETRKQSLTSIEARLPAVYLDVLDATMHCVAPDAGVQLRKLFFGYYFSAPPASSLEQVHEGFAAYLAEQAEARQLPAVQAMKRLSLKVNHYVAEDLARLLQATRMTQTELLKSLIAQMRLDVLEGGNPAVIAELRQRVRLGL</sequence>
<protein>
    <submittedName>
        <fullName evidence="1">Uncharacterized protein</fullName>
    </submittedName>
</protein>
<organism evidence="1 2">
    <name type="scientific">Pseudomonas saponiphila</name>
    <dbReference type="NCBI Taxonomy" id="556534"/>
    <lineage>
        <taxon>Bacteria</taxon>
        <taxon>Pseudomonadati</taxon>
        <taxon>Pseudomonadota</taxon>
        <taxon>Gammaproteobacteria</taxon>
        <taxon>Pseudomonadales</taxon>
        <taxon>Pseudomonadaceae</taxon>
        <taxon>Pseudomonas</taxon>
    </lineage>
</organism>
<gene>
    <name evidence="1" type="ORF">SAMN05216178_6193</name>
</gene>
<dbReference type="AlphaFoldDB" id="A0A1H4XW23"/>
<proteinExistence type="predicted"/>
<evidence type="ECO:0000313" key="2">
    <source>
        <dbReference type="Proteomes" id="UP000198982"/>
    </source>
</evidence>
<keyword evidence="2" id="KW-1185">Reference proteome</keyword>
<dbReference type="EMBL" id="FNTJ01000002">
    <property type="protein sequence ID" value="SED09320.1"/>
    <property type="molecule type" value="Genomic_DNA"/>
</dbReference>
<name>A0A1H4XW23_9PSED</name>
<dbReference type="Proteomes" id="UP000198982">
    <property type="component" value="Unassembled WGS sequence"/>
</dbReference>
<accession>A0A1H4XW23</accession>
<evidence type="ECO:0000313" key="1">
    <source>
        <dbReference type="EMBL" id="SED09320.1"/>
    </source>
</evidence>